<evidence type="ECO:0000256" key="1">
    <source>
        <dbReference type="ARBA" id="ARBA00004648"/>
    </source>
</evidence>
<dbReference type="EMBL" id="NAJN01002635">
    <property type="protein sequence ID" value="TKA50289.1"/>
    <property type="molecule type" value="Genomic_DNA"/>
</dbReference>
<name>A0A4V5NA61_9PEZI</name>
<dbReference type="Pfam" id="PF04573">
    <property type="entry name" value="SPC22"/>
    <property type="match status" value="3"/>
</dbReference>
<accession>A0A4V5NA61</accession>
<dbReference type="PANTHER" id="PTHR12804">
    <property type="entry name" value="MICROSOMAL SIGNAL PEPTIDASE 23 KD SUBUNIT SPC22/23"/>
    <property type="match status" value="1"/>
</dbReference>
<organism evidence="12 13">
    <name type="scientific">Cryomyces minteri</name>
    <dbReference type="NCBI Taxonomy" id="331657"/>
    <lineage>
        <taxon>Eukaryota</taxon>
        <taxon>Fungi</taxon>
        <taxon>Dikarya</taxon>
        <taxon>Ascomycota</taxon>
        <taxon>Pezizomycotina</taxon>
        <taxon>Dothideomycetes</taxon>
        <taxon>Dothideomycetes incertae sedis</taxon>
        <taxon>Cryomyces</taxon>
    </lineage>
</organism>
<keyword evidence="4 9" id="KW-0256">Endoplasmic reticulum</keyword>
<evidence type="ECO:0000256" key="3">
    <source>
        <dbReference type="ARBA" id="ARBA00022692"/>
    </source>
</evidence>
<keyword evidence="7 9" id="KW-0472">Membrane</keyword>
<evidence type="ECO:0000256" key="9">
    <source>
        <dbReference type="PIRNR" id="PIRNR016089"/>
    </source>
</evidence>
<feature type="region of interest" description="Disordered" evidence="10">
    <location>
        <begin position="241"/>
        <end position="269"/>
    </location>
</feature>
<dbReference type="PANTHER" id="PTHR12804:SF0">
    <property type="entry name" value="SIGNAL PEPTIDASE COMPLEX SUBUNIT 3"/>
    <property type="match status" value="1"/>
</dbReference>
<dbReference type="GO" id="GO:0045047">
    <property type="term" value="P:protein targeting to ER"/>
    <property type="evidence" value="ECO:0007669"/>
    <property type="project" value="TreeGrafter"/>
</dbReference>
<dbReference type="STRING" id="331657.A0A4V5NA61"/>
<gene>
    <name evidence="12" type="ORF">B0A49_10277</name>
</gene>
<dbReference type="GO" id="GO:0006465">
    <property type="term" value="P:signal peptide processing"/>
    <property type="evidence" value="ECO:0007669"/>
    <property type="project" value="UniProtKB-UniRule"/>
</dbReference>
<protein>
    <recommendedName>
        <fullName evidence="9">Signal peptidase subunit 3</fullName>
    </recommendedName>
</protein>
<reference evidence="12 13" key="1">
    <citation type="submission" date="2017-03" db="EMBL/GenBank/DDBJ databases">
        <title>Genomes of endolithic fungi from Antarctica.</title>
        <authorList>
            <person name="Coleine C."/>
            <person name="Masonjones S."/>
            <person name="Stajich J.E."/>
        </authorList>
    </citation>
    <scope>NUCLEOTIDE SEQUENCE [LARGE SCALE GENOMIC DNA]</scope>
    <source>
        <strain evidence="12 13">CCFEE 5187</strain>
    </source>
</reference>
<proteinExistence type="inferred from homology"/>
<evidence type="ECO:0000256" key="11">
    <source>
        <dbReference type="SAM" id="Phobius"/>
    </source>
</evidence>
<sequence length="269" mass="29678">MHSVLVRAQNVFGFFTTVAFFVAALIALSVVVSPQSPSASLKLRNVQVVKGRPHYYSTKKEEYAHVKFDLDAGTYTRILVLPPSNNRPPLLTRNVATIDLSTLFNWNTKQVFLYITATYPSLSPIEPPSQAIVWDAIIPSTSAPWHQNQYIHPPTRNTASSSSKSLKSTAAFPANASPGIVRLASQRPKYQITDVTGRIAERGNATLELGWNVQPWVGALTWTNRRDWGYWKGLVGGRSEQFDFPPLKGKKAEDVGTVKGGEKNRGSPA</sequence>
<evidence type="ECO:0000256" key="4">
    <source>
        <dbReference type="ARBA" id="ARBA00022824"/>
    </source>
</evidence>
<keyword evidence="3 11" id="KW-0812">Transmembrane</keyword>
<evidence type="ECO:0000256" key="8">
    <source>
        <dbReference type="ARBA" id="ARBA00045670"/>
    </source>
</evidence>
<dbReference type="PIRSF" id="PIRSF016089">
    <property type="entry name" value="SPC22"/>
    <property type="match status" value="1"/>
</dbReference>
<feature type="compositionally biased region" description="Basic and acidic residues" evidence="10">
    <location>
        <begin position="250"/>
        <end position="269"/>
    </location>
</feature>
<keyword evidence="6 11" id="KW-1133">Transmembrane helix</keyword>
<evidence type="ECO:0000256" key="6">
    <source>
        <dbReference type="ARBA" id="ARBA00022989"/>
    </source>
</evidence>
<evidence type="ECO:0000256" key="2">
    <source>
        <dbReference type="ARBA" id="ARBA00009289"/>
    </source>
</evidence>
<comment type="similarity">
    <text evidence="2 9">Belongs to the SPCS3 family.</text>
</comment>
<evidence type="ECO:0000256" key="7">
    <source>
        <dbReference type="ARBA" id="ARBA00023136"/>
    </source>
</evidence>
<evidence type="ECO:0000313" key="12">
    <source>
        <dbReference type="EMBL" id="TKA50289.1"/>
    </source>
</evidence>
<comment type="function">
    <text evidence="8">Essential component of the signal peptidase complex (SPC) which catalyzes the cleavage of N-terminal signal sequences from nascent proteins as they are translocated into the lumen of the endoplasmic reticulum. Essential for the SPC catalytic activity, possibly by stabilizing and positioning the active center of the complex close to the lumenal surface. Essential for viability.</text>
</comment>
<dbReference type="OrthoDB" id="10261524at2759"/>
<dbReference type="AlphaFoldDB" id="A0A4V5NA61"/>
<comment type="subcellular location">
    <subcellularLocation>
        <location evidence="1">Endoplasmic reticulum membrane</location>
        <topology evidence="1">Single-pass type II membrane protein</topology>
    </subcellularLocation>
</comment>
<dbReference type="Proteomes" id="UP000308768">
    <property type="component" value="Unassembled WGS sequence"/>
</dbReference>
<comment type="caution">
    <text evidence="12">The sequence shown here is derived from an EMBL/GenBank/DDBJ whole genome shotgun (WGS) entry which is preliminary data.</text>
</comment>
<keyword evidence="5" id="KW-0735">Signal-anchor</keyword>
<evidence type="ECO:0000256" key="5">
    <source>
        <dbReference type="ARBA" id="ARBA00022968"/>
    </source>
</evidence>
<feature type="transmembrane region" description="Helical" evidence="11">
    <location>
        <begin position="12"/>
        <end position="32"/>
    </location>
</feature>
<evidence type="ECO:0000313" key="13">
    <source>
        <dbReference type="Proteomes" id="UP000308768"/>
    </source>
</evidence>
<dbReference type="GO" id="GO:0005787">
    <property type="term" value="C:signal peptidase complex"/>
    <property type="evidence" value="ECO:0007669"/>
    <property type="project" value="UniProtKB-UniRule"/>
</dbReference>
<dbReference type="InterPro" id="IPR007653">
    <property type="entry name" value="SPC3"/>
</dbReference>
<keyword evidence="13" id="KW-1185">Reference proteome</keyword>
<evidence type="ECO:0000256" key="10">
    <source>
        <dbReference type="SAM" id="MobiDB-lite"/>
    </source>
</evidence>